<dbReference type="EMBL" id="LR134334">
    <property type="protein sequence ID" value="VEF72485.1"/>
    <property type="molecule type" value="Genomic_DNA"/>
</dbReference>
<keyword evidence="4 5" id="KW-0067">ATP-binding</keyword>
<dbReference type="EC" id="2.7.11.1" evidence="8"/>
<keyword evidence="3 8" id="KW-0418">Kinase</keyword>
<feature type="binding site" evidence="5">
    <location>
        <position position="62"/>
    </location>
    <ligand>
        <name>ATP</name>
        <dbReference type="ChEBI" id="CHEBI:30616"/>
    </ligand>
</feature>
<evidence type="ECO:0000313" key="8">
    <source>
        <dbReference type="EMBL" id="VEF72485.1"/>
    </source>
</evidence>
<dbReference type="Proteomes" id="UP000277437">
    <property type="component" value="Chromosome"/>
</dbReference>
<dbReference type="InterPro" id="IPR011990">
    <property type="entry name" value="TPR-like_helical_dom_sf"/>
</dbReference>
<protein>
    <submittedName>
        <fullName evidence="8">Protein kinase family protein</fullName>
        <ecNumber evidence="8">2.7.11.1</ecNumber>
    </submittedName>
</protein>
<feature type="region of interest" description="Disordered" evidence="6">
    <location>
        <begin position="495"/>
        <end position="542"/>
    </location>
</feature>
<evidence type="ECO:0000256" key="4">
    <source>
        <dbReference type="ARBA" id="ARBA00022840"/>
    </source>
</evidence>
<dbReference type="Gene3D" id="1.10.510.10">
    <property type="entry name" value="Transferase(Phosphotransferase) domain 1"/>
    <property type="match status" value="1"/>
</dbReference>
<dbReference type="SUPFAM" id="SSF48452">
    <property type="entry name" value="TPR-like"/>
    <property type="match status" value="1"/>
</dbReference>
<dbReference type="GO" id="GO:0004674">
    <property type="term" value="F:protein serine/threonine kinase activity"/>
    <property type="evidence" value="ECO:0007669"/>
    <property type="project" value="UniProtKB-EC"/>
</dbReference>
<dbReference type="Gene3D" id="3.30.200.20">
    <property type="entry name" value="Phosphorylase Kinase, domain 1"/>
    <property type="match status" value="1"/>
</dbReference>
<dbReference type="Pfam" id="PF00069">
    <property type="entry name" value="Pkinase"/>
    <property type="match status" value="1"/>
</dbReference>
<evidence type="ECO:0000256" key="6">
    <source>
        <dbReference type="SAM" id="MobiDB-lite"/>
    </source>
</evidence>
<dbReference type="SMART" id="SM00220">
    <property type="entry name" value="S_TKc"/>
    <property type="match status" value="1"/>
</dbReference>
<evidence type="ECO:0000259" key="7">
    <source>
        <dbReference type="PROSITE" id="PS50011"/>
    </source>
</evidence>
<organism evidence="8 9">
    <name type="scientific">Pseudomonas chlororaphis</name>
    <dbReference type="NCBI Taxonomy" id="587753"/>
    <lineage>
        <taxon>Bacteria</taxon>
        <taxon>Pseudomonadati</taxon>
        <taxon>Pseudomonadota</taxon>
        <taxon>Gammaproteobacteria</taxon>
        <taxon>Pseudomonadales</taxon>
        <taxon>Pseudomonadaceae</taxon>
        <taxon>Pseudomonas</taxon>
    </lineage>
</organism>
<accession>A0AAX3FSE1</accession>
<dbReference type="InterPro" id="IPR011009">
    <property type="entry name" value="Kinase-like_dom_sf"/>
</dbReference>
<dbReference type="PROSITE" id="PS00108">
    <property type="entry name" value="PROTEIN_KINASE_ST"/>
    <property type="match status" value="1"/>
</dbReference>
<dbReference type="PANTHER" id="PTHR43289">
    <property type="entry name" value="MITOGEN-ACTIVATED PROTEIN KINASE KINASE KINASE 20-RELATED"/>
    <property type="match status" value="1"/>
</dbReference>
<keyword evidence="2 5" id="KW-0547">Nucleotide-binding</keyword>
<name>A0AAX3FSE1_9PSED</name>
<dbReference type="SUPFAM" id="SSF56112">
    <property type="entry name" value="Protein kinase-like (PK-like)"/>
    <property type="match status" value="1"/>
</dbReference>
<evidence type="ECO:0000256" key="5">
    <source>
        <dbReference type="PROSITE-ProRule" id="PRU10141"/>
    </source>
</evidence>
<gene>
    <name evidence="8" type="primary">prkC_1</name>
    <name evidence="8" type="ORF">NCTC7357_00721</name>
</gene>
<dbReference type="InterPro" id="IPR017441">
    <property type="entry name" value="Protein_kinase_ATP_BS"/>
</dbReference>
<dbReference type="Gene3D" id="1.25.40.10">
    <property type="entry name" value="Tetratricopeptide repeat domain"/>
    <property type="match status" value="1"/>
</dbReference>
<dbReference type="PROSITE" id="PS00107">
    <property type="entry name" value="PROTEIN_KINASE_ATP"/>
    <property type="match status" value="1"/>
</dbReference>
<keyword evidence="1 8" id="KW-0808">Transferase</keyword>
<dbReference type="InterPro" id="IPR008271">
    <property type="entry name" value="Ser/Thr_kinase_AS"/>
</dbReference>
<dbReference type="InterPro" id="IPR000719">
    <property type="entry name" value="Prot_kinase_dom"/>
</dbReference>
<reference evidence="8 9" key="1">
    <citation type="submission" date="2018-12" db="EMBL/GenBank/DDBJ databases">
        <authorList>
            <consortium name="Pathogen Informatics"/>
        </authorList>
    </citation>
    <scope>NUCLEOTIDE SEQUENCE [LARGE SCALE GENOMIC DNA]</scope>
    <source>
        <strain evidence="8 9">NCTC7357</strain>
    </source>
</reference>
<dbReference type="GO" id="GO:0005524">
    <property type="term" value="F:ATP binding"/>
    <property type="evidence" value="ECO:0007669"/>
    <property type="project" value="UniProtKB-UniRule"/>
</dbReference>
<dbReference type="PROSITE" id="PS50011">
    <property type="entry name" value="PROTEIN_KINASE_DOM"/>
    <property type="match status" value="1"/>
</dbReference>
<evidence type="ECO:0000256" key="2">
    <source>
        <dbReference type="ARBA" id="ARBA00022741"/>
    </source>
</evidence>
<feature type="domain" description="Protein kinase" evidence="7">
    <location>
        <begin position="33"/>
        <end position="286"/>
    </location>
</feature>
<proteinExistence type="predicted"/>
<evidence type="ECO:0000313" key="9">
    <source>
        <dbReference type="Proteomes" id="UP000277437"/>
    </source>
</evidence>
<feature type="compositionally biased region" description="Pro residues" evidence="6">
    <location>
        <begin position="518"/>
        <end position="528"/>
    </location>
</feature>
<dbReference type="CDD" id="cd14014">
    <property type="entry name" value="STKc_PknB_like"/>
    <property type="match status" value="1"/>
</dbReference>
<dbReference type="PANTHER" id="PTHR43289:SF6">
    <property type="entry name" value="SERINE_THREONINE-PROTEIN KINASE NEKL-3"/>
    <property type="match status" value="1"/>
</dbReference>
<evidence type="ECO:0000256" key="3">
    <source>
        <dbReference type="ARBA" id="ARBA00022777"/>
    </source>
</evidence>
<sequence>MGDIRPDSIGDTPNQRLRTDSFMDERLPEIPGYSLHSRLGQGGMAEVYLATQESLHRKVAVKVLLNANDEAFSKRFIREGHIVASLHHPAIITIHDINRLADGRYYLAMEFVGGGDLARHKGEVFEPRRALDIVRQIATGLAVVHEQGLIHRDIKPANILFRSDGTLVITDFGIAKALEMDSELTGLGIAVGSPAYSSPEQAQCQPLDIRTDIYSLGVILLEMLIGTNPFRGASYTQTVMNQVQMPPPSLPAHISPYKAVLEQMLAKDPNQRFADCQALLQALDELDQPEQPDEPSEVELESTRFAPALIDPAPPQAEAEPEPACRRSPNRRLALWALGSLLLLGAASGTGLYLQPRIEIAELLTRGEQRLAAGQLVEPAQDNAEYFFNQALQLDEASEEAQQGLQRVAAARIAGYRQLAEQRIAEEHLLEPEDDSAVFYYRQILGLAPGNAQALAGLDQVALLYAEMSKSAYAKGDRDLARAYIKHGLEARPDSPELLALRDQYEKRTRTGQAPRPSAAPPSPPPSAPQSTDKQAEQPNGFKRLWNRLF</sequence>
<dbReference type="AlphaFoldDB" id="A0AAX3FSE1"/>
<evidence type="ECO:0000256" key="1">
    <source>
        <dbReference type="ARBA" id="ARBA00022679"/>
    </source>
</evidence>